<feature type="active site" description="Charge relay system" evidence="5">
    <location>
        <position position="350"/>
    </location>
</feature>
<feature type="domain" description="Peptidase S8/S53" evidence="7">
    <location>
        <begin position="158"/>
        <end position="379"/>
    </location>
</feature>
<dbReference type="PANTHER" id="PTHR43806">
    <property type="entry name" value="PEPTIDASE S8"/>
    <property type="match status" value="1"/>
</dbReference>
<gene>
    <name evidence="9" type="ORF">CIG75_04330</name>
</gene>
<dbReference type="PRINTS" id="PR00723">
    <property type="entry name" value="SUBTILISIN"/>
</dbReference>
<dbReference type="Pfam" id="PF00082">
    <property type="entry name" value="Peptidase_S8"/>
    <property type="match status" value="1"/>
</dbReference>
<feature type="active site" description="Charge relay system" evidence="5">
    <location>
        <position position="196"/>
    </location>
</feature>
<evidence type="ECO:0000256" key="3">
    <source>
        <dbReference type="ARBA" id="ARBA00022801"/>
    </source>
</evidence>
<keyword evidence="6" id="KW-0472">Membrane</keyword>
<dbReference type="Pfam" id="PF22148">
    <property type="entry name" value="Fervidolysin_NPro-like"/>
    <property type="match status" value="1"/>
</dbReference>
<feature type="domain" description="Fervidolysin-like N-terminal prodomain" evidence="8">
    <location>
        <begin position="42"/>
        <end position="117"/>
    </location>
</feature>
<keyword evidence="2 5" id="KW-0645">Protease</keyword>
<evidence type="ECO:0000259" key="7">
    <source>
        <dbReference type="Pfam" id="PF00082"/>
    </source>
</evidence>
<reference evidence="9 10" key="1">
    <citation type="journal article" date="2015" name="Int. J. Syst. Evol. Microbiol.">
        <title>Tumebacillus algifaecis sp. nov., isolated from decomposing algal scum.</title>
        <authorList>
            <person name="Wu Y.F."/>
            <person name="Zhang B."/>
            <person name="Xing P."/>
            <person name="Wu Q.L."/>
            <person name="Liu S.J."/>
        </authorList>
    </citation>
    <scope>NUCLEOTIDE SEQUENCE [LARGE SCALE GENOMIC DNA]</scope>
    <source>
        <strain evidence="9 10">THMBR28</strain>
    </source>
</reference>
<keyword evidence="3 5" id="KW-0378">Hydrolase</keyword>
<evidence type="ECO:0000256" key="4">
    <source>
        <dbReference type="ARBA" id="ARBA00022825"/>
    </source>
</evidence>
<keyword evidence="6" id="KW-1133">Transmembrane helix</keyword>
<dbReference type="InterPro" id="IPR015500">
    <property type="entry name" value="Peptidase_S8_subtilisin-rel"/>
</dbReference>
<dbReference type="PROSITE" id="PS00136">
    <property type="entry name" value="SUBTILASE_ASP"/>
    <property type="match status" value="1"/>
</dbReference>
<dbReference type="Proteomes" id="UP000214688">
    <property type="component" value="Chromosome"/>
</dbReference>
<dbReference type="InterPro" id="IPR000209">
    <property type="entry name" value="Peptidase_S8/S53_dom"/>
</dbReference>
<keyword evidence="4 5" id="KW-0720">Serine protease</keyword>
<feature type="transmembrane region" description="Helical" evidence="6">
    <location>
        <begin position="21"/>
        <end position="39"/>
    </location>
</feature>
<dbReference type="InterPro" id="IPR023827">
    <property type="entry name" value="Peptidase_S8_Asp-AS"/>
</dbReference>
<sequence length="401" mass="41648">MLHCIDKRQGRSYTVKSGNRWAGFFLTLAMVTAVVPASGASAEQPSKDRAGNSYVEGQILVKVKPGKDAAVLSKKLGASEAKSLGGAEWKLVKVPMGKTEEYLAKFKGDSDVAAAELDYIYTALATTPNDPLYSSQWHLPNIGADVMWDTNRGSASNVIAIIDTGVDLTHPDLVGKIVPGYNFVAMNTNANDDQGHGTFMATLAAANTNNAVLGAGVDWYAKIMPVKVLDATGGGTTSTIISGVQWAADNGAKVINMSIGGGSYSTAFQNVIDYAWSKGVVLTAAAGSSGSTLAQYPAAYNNVVAVAATTSSDLKASFSSYGSWVDFAAPGSSIVSSKMGGGWTTMSGSSTSSAIVAGAVTLAWSKYPTYTNAGIISYLGSRATPIAGTGTYWNYGKINLR</sequence>
<keyword evidence="10" id="KW-1185">Reference proteome</keyword>
<dbReference type="InterPro" id="IPR050131">
    <property type="entry name" value="Peptidase_S8_subtilisin-like"/>
</dbReference>
<dbReference type="GO" id="GO:0006508">
    <property type="term" value="P:proteolysis"/>
    <property type="evidence" value="ECO:0007669"/>
    <property type="project" value="UniProtKB-KW"/>
</dbReference>
<dbReference type="InterPro" id="IPR036852">
    <property type="entry name" value="Peptidase_S8/S53_dom_sf"/>
</dbReference>
<evidence type="ECO:0000256" key="1">
    <source>
        <dbReference type="ARBA" id="ARBA00011073"/>
    </source>
</evidence>
<accession>A0A223CY82</accession>
<dbReference type="KEGG" id="tab:CIG75_04330"/>
<dbReference type="InterPro" id="IPR054399">
    <property type="entry name" value="Fervidolysin-like_N_prodom"/>
</dbReference>
<evidence type="ECO:0000313" key="10">
    <source>
        <dbReference type="Proteomes" id="UP000214688"/>
    </source>
</evidence>
<keyword evidence="6" id="KW-0812">Transmembrane</keyword>
<dbReference type="EMBL" id="CP022657">
    <property type="protein sequence ID" value="ASS74288.1"/>
    <property type="molecule type" value="Genomic_DNA"/>
</dbReference>
<protein>
    <submittedName>
        <fullName evidence="9">Uncharacterized protein</fullName>
    </submittedName>
</protein>
<evidence type="ECO:0000256" key="2">
    <source>
        <dbReference type="ARBA" id="ARBA00022670"/>
    </source>
</evidence>
<comment type="similarity">
    <text evidence="1 5">Belongs to the peptidase S8 family.</text>
</comment>
<proteinExistence type="inferred from homology"/>
<evidence type="ECO:0000256" key="6">
    <source>
        <dbReference type="SAM" id="Phobius"/>
    </source>
</evidence>
<organism evidence="9 10">
    <name type="scientific">Tumebacillus algifaecis</name>
    <dbReference type="NCBI Taxonomy" id="1214604"/>
    <lineage>
        <taxon>Bacteria</taxon>
        <taxon>Bacillati</taxon>
        <taxon>Bacillota</taxon>
        <taxon>Bacilli</taxon>
        <taxon>Bacillales</taxon>
        <taxon>Alicyclobacillaceae</taxon>
        <taxon>Tumebacillus</taxon>
    </lineage>
</organism>
<evidence type="ECO:0000313" key="9">
    <source>
        <dbReference type="EMBL" id="ASS74288.1"/>
    </source>
</evidence>
<name>A0A223CY82_9BACL</name>
<dbReference type="AlphaFoldDB" id="A0A223CY82"/>
<dbReference type="GO" id="GO:0004252">
    <property type="term" value="F:serine-type endopeptidase activity"/>
    <property type="evidence" value="ECO:0007669"/>
    <property type="project" value="UniProtKB-UniRule"/>
</dbReference>
<feature type="active site" description="Charge relay system" evidence="5">
    <location>
        <position position="163"/>
    </location>
</feature>
<evidence type="ECO:0000259" key="8">
    <source>
        <dbReference type="Pfam" id="PF22148"/>
    </source>
</evidence>
<evidence type="ECO:0000256" key="5">
    <source>
        <dbReference type="PROSITE-ProRule" id="PRU01240"/>
    </source>
</evidence>
<dbReference type="PANTHER" id="PTHR43806:SF11">
    <property type="entry name" value="CEREVISIN-RELATED"/>
    <property type="match status" value="1"/>
</dbReference>
<dbReference type="SUPFAM" id="SSF52743">
    <property type="entry name" value="Subtilisin-like"/>
    <property type="match status" value="1"/>
</dbReference>
<dbReference type="Gene3D" id="3.40.50.200">
    <property type="entry name" value="Peptidase S8/S53 domain"/>
    <property type="match status" value="1"/>
</dbReference>
<dbReference type="PROSITE" id="PS51892">
    <property type="entry name" value="SUBTILASE"/>
    <property type="match status" value="1"/>
</dbReference>